<dbReference type="InterPro" id="IPR054425">
    <property type="entry name" value="Cdc6_ORC1-like_ATPase_lid"/>
</dbReference>
<dbReference type="SUPFAM" id="SSF52540">
    <property type="entry name" value="P-loop containing nucleoside triphosphate hydrolases"/>
    <property type="match status" value="1"/>
</dbReference>
<feature type="compositionally biased region" description="Basic and acidic residues" evidence="8">
    <location>
        <begin position="568"/>
        <end position="585"/>
    </location>
</feature>
<organism evidence="10 11">
    <name type="scientific">Cladophialophora chaetospira</name>
    <dbReference type="NCBI Taxonomy" id="386627"/>
    <lineage>
        <taxon>Eukaryota</taxon>
        <taxon>Fungi</taxon>
        <taxon>Dikarya</taxon>
        <taxon>Ascomycota</taxon>
        <taxon>Pezizomycotina</taxon>
        <taxon>Eurotiomycetes</taxon>
        <taxon>Chaetothyriomycetidae</taxon>
        <taxon>Chaetothyriales</taxon>
        <taxon>Herpotrichiellaceae</taxon>
        <taxon>Cladophialophora</taxon>
    </lineage>
</organism>
<keyword evidence="4" id="KW-0235">DNA replication</keyword>
<dbReference type="InterPro" id="IPR003593">
    <property type="entry name" value="AAA+_ATPase"/>
</dbReference>
<dbReference type="GO" id="GO:0051301">
    <property type="term" value="P:cell division"/>
    <property type="evidence" value="ECO:0007669"/>
    <property type="project" value="UniProtKB-UniRule"/>
</dbReference>
<dbReference type="Proteomes" id="UP001172673">
    <property type="component" value="Unassembled WGS sequence"/>
</dbReference>
<evidence type="ECO:0000259" key="9">
    <source>
        <dbReference type="SMART" id="SM00382"/>
    </source>
</evidence>
<dbReference type="InterPro" id="IPR015163">
    <property type="entry name" value="Cdc6_C"/>
</dbReference>
<keyword evidence="3" id="KW-0132">Cell division</keyword>
<protein>
    <recommendedName>
        <fullName evidence="7">Cell division control protein</fullName>
    </recommendedName>
</protein>
<proteinExistence type="inferred from homology"/>
<feature type="domain" description="AAA+ ATPase" evidence="9">
    <location>
        <begin position="177"/>
        <end position="316"/>
    </location>
</feature>
<dbReference type="GO" id="GO:0005634">
    <property type="term" value="C:nucleus"/>
    <property type="evidence" value="ECO:0007669"/>
    <property type="project" value="UniProtKB-SubCell"/>
</dbReference>
<dbReference type="GO" id="GO:0033314">
    <property type="term" value="P:mitotic DNA replication checkpoint signaling"/>
    <property type="evidence" value="ECO:0007669"/>
    <property type="project" value="TreeGrafter"/>
</dbReference>
<evidence type="ECO:0000256" key="8">
    <source>
        <dbReference type="SAM" id="MobiDB-lite"/>
    </source>
</evidence>
<dbReference type="SMART" id="SM00382">
    <property type="entry name" value="AAA"/>
    <property type="match status" value="1"/>
</dbReference>
<evidence type="ECO:0000313" key="10">
    <source>
        <dbReference type="EMBL" id="KAJ9602555.1"/>
    </source>
</evidence>
<dbReference type="InterPro" id="IPR016314">
    <property type="entry name" value="Cdc6/18"/>
</dbReference>
<evidence type="ECO:0000256" key="7">
    <source>
        <dbReference type="PIRNR" id="PIRNR001767"/>
    </source>
</evidence>
<comment type="subcellular location">
    <subcellularLocation>
        <location evidence="1">Nucleus</location>
    </subcellularLocation>
</comment>
<name>A0AA39CBV6_9EURO</name>
<reference evidence="10" key="1">
    <citation type="submission" date="2022-10" db="EMBL/GenBank/DDBJ databases">
        <title>Culturing micro-colonial fungi from biological soil crusts in the Mojave desert and describing Neophaeococcomyces mojavensis, and introducing the new genera and species Taxawa tesnikishii.</title>
        <authorList>
            <person name="Kurbessoian T."/>
            <person name="Stajich J.E."/>
        </authorList>
    </citation>
    <scope>NUCLEOTIDE SEQUENCE</scope>
    <source>
        <strain evidence="10">TK_41</strain>
    </source>
</reference>
<feature type="region of interest" description="Disordered" evidence="8">
    <location>
        <begin position="549"/>
        <end position="588"/>
    </location>
</feature>
<dbReference type="InterPro" id="IPR049945">
    <property type="entry name" value="AAA_22"/>
</dbReference>
<accession>A0AA39CBV6</accession>
<evidence type="ECO:0000256" key="3">
    <source>
        <dbReference type="ARBA" id="ARBA00022618"/>
    </source>
</evidence>
<dbReference type="PANTHER" id="PTHR10763:SF26">
    <property type="entry name" value="CELL DIVISION CONTROL PROTEIN 6 HOMOLOG"/>
    <property type="match status" value="1"/>
</dbReference>
<dbReference type="GO" id="GO:0006270">
    <property type="term" value="P:DNA replication initiation"/>
    <property type="evidence" value="ECO:0007669"/>
    <property type="project" value="UniProtKB-UniRule"/>
</dbReference>
<dbReference type="InterPro" id="IPR036388">
    <property type="entry name" value="WH-like_DNA-bd_sf"/>
</dbReference>
<comment type="caution">
    <text evidence="10">The sequence shown here is derived from an EMBL/GenBank/DDBJ whole genome shotgun (WGS) entry which is preliminary data.</text>
</comment>
<keyword evidence="5" id="KW-0539">Nucleus</keyword>
<dbReference type="CDD" id="cd00009">
    <property type="entry name" value="AAA"/>
    <property type="match status" value="1"/>
</dbReference>
<evidence type="ECO:0000313" key="11">
    <source>
        <dbReference type="Proteomes" id="UP001172673"/>
    </source>
</evidence>
<evidence type="ECO:0000256" key="5">
    <source>
        <dbReference type="ARBA" id="ARBA00023242"/>
    </source>
</evidence>
<evidence type="ECO:0000256" key="2">
    <source>
        <dbReference type="ARBA" id="ARBA00006184"/>
    </source>
</evidence>
<evidence type="ECO:0000256" key="6">
    <source>
        <dbReference type="ARBA" id="ARBA00023306"/>
    </source>
</evidence>
<evidence type="ECO:0000256" key="4">
    <source>
        <dbReference type="ARBA" id="ARBA00022705"/>
    </source>
</evidence>
<feature type="compositionally biased region" description="Basic residues" evidence="8">
    <location>
        <begin position="55"/>
        <end position="64"/>
    </location>
</feature>
<dbReference type="Gene3D" id="1.10.8.60">
    <property type="match status" value="1"/>
</dbReference>
<evidence type="ECO:0000256" key="1">
    <source>
        <dbReference type="ARBA" id="ARBA00004123"/>
    </source>
</evidence>
<dbReference type="AlphaFoldDB" id="A0AA39CBV6"/>
<gene>
    <name evidence="10" type="primary">CDC6</name>
    <name evidence="10" type="ORF">H2200_013098</name>
</gene>
<feature type="compositionally biased region" description="Low complexity" evidence="8">
    <location>
        <begin position="550"/>
        <end position="564"/>
    </location>
</feature>
<dbReference type="PANTHER" id="PTHR10763">
    <property type="entry name" value="CELL DIVISION CONTROL PROTEIN 6-RELATED"/>
    <property type="match status" value="1"/>
</dbReference>
<dbReference type="Pfam" id="PF13401">
    <property type="entry name" value="AAA_22"/>
    <property type="match status" value="1"/>
</dbReference>
<dbReference type="GO" id="GO:0003688">
    <property type="term" value="F:DNA replication origin binding"/>
    <property type="evidence" value="ECO:0007669"/>
    <property type="project" value="TreeGrafter"/>
</dbReference>
<feature type="region of interest" description="Disordered" evidence="8">
    <location>
        <begin position="1"/>
        <end position="89"/>
    </location>
</feature>
<dbReference type="Pfam" id="PF22606">
    <property type="entry name" value="Cdc6-ORC-like_ATPase_lid"/>
    <property type="match status" value="1"/>
</dbReference>
<keyword evidence="11" id="KW-1185">Reference proteome</keyword>
<dbReference type="Gene3D" id="1.10.10.10">
    <property type="entry name" value="Winged helix-like DNA-binding domain superfamily/Winged helix DNA-binding domain"/>
    <property type="match status" value="1"/>
</dbReference>
<dbReference type="Gene3D" id="3.40.50.300">
    <property type="entry name" value="P-loop containing nucleotide triphosphate hydrolases"/>
    <property type="match status" value="1"/>
</dbReference>
<dbReference type="InterPro" id="IPR027417">
    <property type="entry name" value="P-loop_NTPase"/>
</dbReference>
<dbReference type="Pfam" id="PF09079">
    <property type="entry name" value="WHD_Cdc6"/>
    <property type="match status" value="1"/>
</dbReference>
<sequence>MAATVLGKRSRRAQGEEDISSAPPTPKRRTRRSVPEIYEDAAQDLALEQSDTRSVRTRTGRTKRTVPDEPVKNHASTITPIDSSDENLPPLNLSTPSTTRFKDALAFTPNAPKHRVRLVGRLLTPQSSRSSTQSKAQNVYTRARQLFTQAGDGKIIGREGERSQLSSFISNALDTKTGGCTYVSGPPGTGKSALVQEILRTFSEKSVKTAIVNCVSFKAAADALGQITEAFGLLKGKGKSSKTSLAKLFTTKKPNSEMYVVLLDEIDTLLHGDCETLYSIFEWAMHPSSCLILIGIANALDLTDRFLPRLKLRNVKPRLLPFLPYSAQQISAIISGKLRSLLPDGTIPDSDFVPLMHPAAVQLAGKKIASQTGDLRKAFSLVRRAIDQVEQETLLKMNREQNITPTKTPLSEIRTMGPASVFVSPGKDQRSVLAQLDFETAPRATIAHVAKIAASIFNNGTISRLTGLNLQQRAVLCSLVASETRRNRRDPYTTPSKSWSKVPTIKALFEKYASLCKRDEGLLQPLKNTEFRDVVASLETLGLVQEASGRSSSLLTPTNTPSRSGRGGMDDKQVVSAVSEKEMRESLTGPGSDLLLRLLDEE</sequence>
<keyword evidence="6" id="KW-0131">Cell cycle</keyword>
<dbReference type="EMBL" id="JAPDRK010000026">
    <property type="protein sequence ID" value="KAJ9602555.1"/>
    <property type="molecule type" value="Genomic_DNA"/>
</dbReference>
<dbReference type="PIRSF" id="PIRSF001767">
    <property type="entry name" value="Cdc6"/>
    <property type="match status" value="1"/>
</dbReference>
<dbReference type="InterPro" id="IPR050311">
    <property type="entry name" value="ORC1/CDC6"/>
</dbReference>
<comment type="similarity">
    <text evidence="2 7">Belongs to the CDC6/cdc18 family.</text>
</comment>